<dbReference type="SMART" id="SM00382">
    <property type="entry name" value="AAA"/>
    <property type="match status" value="1"/>
</dbReference>
<dbReference type="PROSITE" id="PS50893">
    <property type="entry name" value="ABC_TRANSPORTER_2"/>
    <property type="match status" value="1"/>
</dbReference>
<keyword evidence="2" id="KW-0813">Transport</keyword>
<reference evidence="7" key="1">
    <citation type="submission" date="2024-08" db="EMBL/GenBank/DDBJ databases">
        <authorList>
            <person name="Chaddad Z."/>
            <person name="Lamrabet M."/>
            <person name="Bouhnik O."/>
            <person name="Alami S."/>
            <person name="Wipf D."/>
            <person name="Courty P.E."/>
            <person name="Missbah El Idrissi M."/>
        </authorList>
    </citation>
    <scope>NUCLEOTIDE SEQUENCE</scope>
    <source>
        <strain evidence="7">LLZ17</strain>
    </source>
</reference>
<dbReference type="CDD" id="cd03293">
    <property type="entry name" value="ABC_NrtD_SsuB_transporters"/>
    <property type="match status" value="1"/>
</dbReference>
<protein>
    <submittedName>
        <fullName evidence="7">ABC transporter ATP-binding protein</fullName>
    </submittedName>
</protein>
<name>A0AB39XQ35_9BRAD</name>
<keyword evidence="3" id="KW-0547">Nucleotide-binding</keyword>
<accession>A0AB39XQ35</accession>
<evidence type="ECO:0000313" key="7">
    <source>
        <dbReference type="EMBL" id="XDV59243.1"/>
    </source>
</evidence>
<proteinExistence type="inferred from homology"/>
<dbReference type="InterPro" id="IPR027417">
    <property type="entry name" value="P-loop_NTPase"/>
</dbReference>
<evidence type="ECO:0000256" key="5">
    <source>
        <dbReference type="ARBA" id="ARBA00024722"/>
    </source>
</evidence>
<evidence type="ECO:0000259" key="6">
    <source>
        <dbReference type="PROSITE" id="PS50893"/>
    </source>
</evidence>
<evidence type="ECO:0000256" key="3">
    <source>
        <dbReference type="ARBA" id="ARBA00022741"/>
    </source>
</evidence>
<dbReference type="PANTHER" id="PTHR42788">
    <property type="entry name" value="TAURINE IMPORT ATP-BINDING PROTEIN-RELATED"/>
    <property type="match status" value="1"/>
</dbReference>
<dbReference type="EMBL" id="CP165734">
    <property type="protein sequence ID" value="XDV59243.1"/>
    <property type="molecule type" value="Genomic_DNA"/>
</dbReference>
<dbReference type="InterPro" id="IPR003593">
    <property type="entry name" value="AAA+_ATPase"/>
</dbReference>
<dbReference type="Pfam" id="PF00005">
    <property type="entry name" value="ABC_tran"/>
    <property type="match status" value="1"/>
</dbReference>
<organism evidence="7">
    <name type="scientific">Bradyrhizobium sp. LLZ17</name>
    <dbReference type="NCBI Taxonomy" id="3239388"/>
    <lineage>
        <taxon>Bacteria</taxon>
        <taxon>Pseudomonadati</taxon>
        <taxon>Pseudomonadota</taxon>
        <taxon>Alphaproteobacteria</taxon>
        <taxon>Hyphomicrobiales</taxon>
        <taxon>Nitrobacteraceae</taxon>
        <taxon>Bradyrhizobium</taxon>
    </lineage>
</organism>
<gene>
    <name evidence="7" type="ORF">AB8Z38_07435</name>
</gene>
<keyword evidence="4 7" id="KW-0067">ATP-binding</keyword>
<dbReference type="Gene3D" id="3.40.50.300">
    <property type="entry name" value="P-loop containing nucleotide triphosphate hydrolases"/>
    <property type="match status" value="1"/>
</dbReference>
<dbReference type="InterPro" id="IPR050166">
    <property type="entry name" value="ABC_transporter_ATP-bind"/>
</dbReference>
<comment type="similarity">
    <text evidence="1">Belongs to the ABC transporter superfamily.</text>
</comment>
<dbReference type="GO" id="GO:0005524">
    <property type="term" value="F:ATP binding"/>
    <property type="evidence" value="ECO:0007669"/>
    <property type="project" value="UniProtKB-KW"/>
</dbReference>
<sequence length="268" mass="29235">MSDSQHAPPILRVDDLHKVYDASNGPVEALRGIDLTIQKGEFVCLLGASGCGKSTLLRIIAGFEQATSGSVTMFGFGIDRPGPDRGMVFQDYALFPWLTVKENIAFGPSQRRLASKDVAGITERFMAMVGLAAFADRYPHQLSGGMKQRVAIARVLANDADVLLMDEPFGALDALTRSKLQEELIDIWRATKLTVIFVTHSVEEAVLLADQVVVMTAGPGRIDCQVQIELPRPRDVSSPEFNTLRRDVTRRLTSHIARGRALAATADS</sequence>
<dbReference type="RefSeq" id="WP_369723887.1">
    <property type="nucleotide sequence ID" value="NZ_CP165734.1"/>
</dbReference>
<comment type="function">
    <text evidence="5">Involved in beta-(1--&gt;2)glucan export. Transmembrane domains (TMD) form a pore in the inner membrane and the ATP-binding domain (NBD) is responsible for energy generation.</text>
</comment>
<dbReference type="InterPro" id="IPR017871">
    <property type="entry name" value="ABC_transporter-like_CS"/>
</dbReference>
<dbReference type="PANTHER" id="PTHR42788:SF13">
    <property type="entry name" value="ALIPHATIC SULFONATES IMPORT ATP-BINDING PROTEIN SSUB"/>
    <property type="match status" value="1"/>
</dbReference>
<feature type="domain" description="ABC transporter" evidence="6">
    <location>
        <begin position="11"/>
        <end position="242"/>
    </location>
</feature>
<dbReference type="GO" id="GO:0016887">
    <property type="term" value="F:ATP hydrolysis activity"/>
    <property type="evidence" value="ECO:0007669"/>
    <property type="project" value="InterPro"/>
</dbReference>
<dbReference type="SUPFAM" id="SSF52540">
    <property type="entry name" value="P-loop containing nucleoside triphosphate hydrolases"/>
    <property type="match status" value="1"/>
</dbReference>
<dbReference type="AlphaFoldDB" id="A0AB39XQ35"/>
<evidence type="ECO:0000256" key="1">
    <source>
        <dbReference type="ARBA" id="ARBA00005417"/>
    </source>
</evidence>
<evidence type="ECO:0000256" key="4">
    <source>
        <dbReference type="ARBA" id="ARBA00022840"/>
    </source>
</evidence>
<dbReference type="PROSITE" id="PS00211">
    <property type="entry name" value="ABC_TRANSPORTER_1"/>
    <property type="match status" value="1"/>
</dbReference>
<evidence type="ECO:0000256" key="2">
    <source>
        <dbReference type="ARBA" id="ARBA00022448"/>
    </source>
</evidence>
<dbReference type="InterPro" id="IPR003439">
    <property type="entry name" value="ABC_transporter-like_ATP-bd"/>
</dbReference>